<feature type="compositionally biased region" description="Polar residues" evidence="9">
    <location>
        <begin position="109"/>
        <end position="119"/>
    </location>
</feature>
<evidence type="ECO:0000256" key="4">
    <source>
        <dbReference type="ARBA" id="ARBA00023125"/>
    </source>
</evidence>
<dbReference type="SMART" id="SM00389">
    <property type="entry name" value="HOX"/>
    <property type="match status" value="1"/>
</dbReference>
<comment type="similarity">
    <text evidence="2">Belongs to the Antp homeobox family.</text>
</comment>
<dbReference type="InterPro" id="IPR009057">
    <property type="entry name" value="Homeodomain-like_sf"/>
</dbReference>
<feature type="region of interest" description="Disordered" evidence="9">
    <location>
        <begin position="286"/>
        <end position="334"/>
    </location>
</feature>
<evidence type="ECO:0000313" key="12">
    <source>
        <dbReference type="Proteomes" id="UP001153620"/>
    </source>
</evidence>
<keyword evidence="4 7" id="KW-0238">DNA-binding</keyword>
<protein>
    <recommendedName>
        <fullName evidence="10">Homeobox domain-containing protein</fullName>
    </recommendedName>
</protein>
<keyword evidence="3" id="KW-0217">Developmental protein</keyword>
<dbReference type="SUPFAM" id="SSF46689">
    <property type="entry name" value="Homeodomain-like"/>
    <property type="match status" value="1"/>
</dbReference>
<dbReference type="GO" id="GO:0009952">
    <property type="term" value="P:anterior/posterior pattern specification"/>
    <property type="evidence" value="ECO:0007669"/>
    <property type="project" value="TreeGrafter"/>
</dbReference>
<dbReference type="CDD" id="cd00086">
    <property type="entry name" value="homeodomain"/>
    <property type="match status" value="1"/>
</dbReference>
<dbReference type="Proteomes" id="UP001153620">
    <property type="component" value="Chromosome 3"/>
</dbReference>
<dbReference type="GO" id="GO:0005634">
    <property type="term" value="C:nucleus"/>
    <property type="evidence" value="ECO:0007669"/>
    <property type="project" value="UniProtKB-SubCell"/>
</dbReference>
<dbReference type="PRINTS" id="PR00024">
    <property type="entry name" value="HOMEOBOX"/>
</dbReference>
<dbReference type="PANTHER" id="PTHR45659:SF4">
    <property type="entry name" value="HOMEOBOX PROTEIN ABDOMINAL-A"/>
    <property type="match status" value="1"/>
</dbReference>
<dbReference type="PROSITE" id="PS50071">
    <property type="entry name" value="HOMEOBOX_2"/>
    <property type="match status" value="1"/>
</dbReference>
<evidence type="ECO:0000256" key="3">
    <source>
        <dbReference type="ARBA" id="ARBA00022473"/>
    </source>
</evidence>
<dbReference type="PANTHER" id="PTHR45659">
    <property type="entry name" value="HOMEOBOX PROTEIN HOX"/>
    <property type="match status" value="1"/>
</dbReference>
<proteinExistence type="inferred from homology"/>
<dbReference type="PROSITE" id="PS00027">
    <property type="entry name" value="HOMEOBOX_1"/>
    <property type="match status" value="1"/>
</dbReference>
<evidence type="ECO:0000259" key="10">
    <source>
        <dbReference type="PROSITE" id="PS50071"/>
    </source>
</evidence>
<keyword evidence="6 7" id="KW-0539">Nucleus</keyword>
<evidence type="ECO:0000256" key="2">
    <source>
        <dbReference type="ARBA" id="ARBA00009107"/>
    </source>
</evidence>
<dbReference type="AlphaFoldDB" id="A0A9N9WZ01"/>
<sequence length="457" mass="53309">MAATQYSDYYNNNTNINNGNSHITAYHHYHHHQAHSQQQNFYAYPTGHYDCKNLNSANDAYNNYNYNLPPNNYNDQWNSYYNQVQQQHQHQEQSQLHYNHQLNMLNNYSQVHNSNNSGSLAKPTHPDTSRTMANENQPNLNGNQYVDGKNDLYYGHHAHQQQYQQNEKQKTNNNETTNEHYAASSQLINGESRKRKIIDNSTAAEDSPALRALLSRPVKRAKYVKSPYFYTQNHHGAGSISPASSTSEHYQVPSVVTVAEEQSINLCNYNKEGYELSIHEDVKVNSPMNNSFMTTPPSSPKDHHNKSNNHDDTSNSSGIWNDQNEENLKGSKRTRQTYTRYQTLELEKEFNLNKYLTRRKRIEISHTLQLSERQIKIWFQNRRMKFKKDSSLTTVDLLYTDEQQITQNYPTYQQSNMPPHHDYNNGMMVANSNNTLNDLMNINHEQQQTHFELSSFV</sequence>
<dbReference type="InterPro" id="IPR020479">
    <property type="entry name" value="HD_metazoa"/>
</dbReference>
<evidence type="ECO:0000256" key="9">
    <source>
        <dbReference type="SAM" id="MobiDB-lite"/>
    </source>
</evidence>
<organism evidence="11 12">
    <name type="scientific">Chironomus riparius</name>
    <dbReference type="NCBI Taxonomy" id="315576"/>
    <lineage>
        <taxon>Eukaryota</taxon>
        <taxon>Metazoa</taxon>
        <taxon>Ecdysozoa</taxon>
        <taxon>Arthropoda</taxon>
        <taxon>Hexapoda</taxon>
        <taxon>Insecta</taxon>
        <taxon>Pterygota</taxon>
        <taxon>Neoptera</taxon>
        <taxon>Endopterygota</taxon>
        <taxon>Diptera</taxon>
        <taxon>Nematocera</taxon>
        <taxon>Chironomoidea</taxon>
        <taxon>Chironomidae</taxon>
        <taxon>Chironominae</taxon>
        <taxon>Chironomus</taxon>
    </lineage>
</organism>
<feature type="compositionally biased region" description="Polar residues" evidence="9">
    <location>
        <begin position="129"/>
        <end position="144"/>
    </location>
</feature>
<evidence type="ECO:0000256" key="1">
    <source>
        <dbReference type="ARBA" id="ARBA00004123"/>
    </source>
</evidence>
<evidence type="ECO:0000256" key="6">
    <source>
        <dbReference type="ARBA" id="ARBA00023242"/>
    </source>
</evidence>
<dbReference type="GO" id="GO:0000981">
    <property type="term" value="F:DNA-binding transcription factor activity, RNA polymerase II-specific"/>
    <property type="evidence" value="ECO:0007669"/>
    <property type="project" value="InterPro"/>
</dbReference>
<gene>
    <name evidence="11" type="ORF">CHIRRI_LOCUS12208</name>
</gene>
<dbReference type="GO" id="GO:0000122">
    <property type="term" value="P:negative regulation of transcription by RNA polymerase II"/>
    <property type="evidence" value="ECO:0007669"/>
    <property type="project" value="TreeGrafter"/>
</dbReference>
<keyword evidence="5 7" id="KW-0371">Homeobox</keyword>
<dbReference type="OrthoDB" id="6159439at2759"/>
<comment type="subcellular location">
    <subcellularLocation>
        <location evidence="1 7 8">Nucleus</location>
    </subcellularLocation>
</comment>
<dbReference type="GO" id="GO:0000978">
    <property type="term" value="F:RNA polymerase II cis-regulatory region sequence-specific DNA binding"/>
    <property type="evidence" value="ECO:0007669"/>
    <property type="project" value="TreeGrafter"/>
</dbReference>
<keyword evidence="12" id="KW-1185">Reference proteome</keyword>
<feature type="region of interest" description="Disordered" evidence="9">
    <location>
        <begin position="109"/>
        <end position="150"/>
    </location>
</feature>
<feature type="domain" description="Homeobox" evidence="10">
    <location>
        <begin position="329"/>
        <end position="389"/>
    </location>
</feature>
<dbReference type="EMBL" id="OU895879">
    <property type="protein sequence ID" value="CAG9809381.1"/>
    <property type="molecule type" value="Genomic_DNA"/>
</dbReference>
<reference evidence="11" key="1">
    <citation type="submission" date="2022-01" db="EMBL/GenBank/DDBJ databases">
        <authorList>
            <person name="King R."/>
        </authorList>
    </citation>
    <scope>NUCLEOTIDE SEQUENCE</scope>
</reference>
<feature type="compositionally biased region" description="Polar residues" evidence="9">
    <location>
        <begin position="286"/>
        <end position="296"/>
    </location>
</feature>
<reference evidence="11" key="2">
    <citation type="submission" date="2022-10" db="EMBL/GenBank/DDBJ databases">
        <authorList>
            <consortium name="ENA_rothamsted_submissions"/>
            <consortium name="culmorum"/>
            <person name="King R."/>
        </authorList>
    </citation>
    <scope>NUCLEOTIDE SEQUENCE</scope>
</reference>
<dbReference type="InterPro" id="IPR001356">
    <property type="entry name" value="HD"/>
</dbReference>
<evidence type="ECO:0000256" key="5">
    <source>
        <dbReference type="ARBA" id="ARBA00023155"/>
    </source>
</evidence>
<evidence type="ECO:0000256" key="8">
    <source>
        <dbReference type="RuleBase" id="RU000682"/>
    </source>
</evidence>
<evidence type="ECO:0000313" key="11">
    <source>
        <dbReference type="EMBL" id="CAG9809381.1"/>
    </source>
</evidence>
<accession>A0A9N9WZ01</accession>
<dbReference type="Gene3D" id="1.10.10.60">
    <property type="entry name" value="Homeodomain-like"/>
    <property type="match status" value="1"/>
</dbReference>
<dbReference type="InterPro" id="IPR017970">
    <property type="entry name" value="Homeobox_CS"/>
</dbReference>
<feature type="DNA-binding region" description="Homeobox" evidence="7">
    <location>
        <begin position="331"/>
        <end position="390"/>
    </location>
</feature>
<dbReference type="InterPro" id="IPR050296">
    <property type="entry name" value="Antp_homeobox"/>
</dbReference>
<evidence type="ECO:0000256" key="7">
    <source>
        <dbReference type="PROSITE-ProRule" id="PRU00108"/>
    </source>
</evidence>
<name>A0A9N9WZ01_9DIPT</name>
<dbReference type="Pfam" id="PF00046">
    <property type="entry name" value="Homeodomain"/>
    <property type="match status" value="1"/>
</dbReference>